<name>A0ABR4BIU5_9LECA</name>
<organism evidence="4 5">
    <name type="scientific">Lepraria finkii</name>
    <dbReference type="NCBI Taxonomy" id="1340010"/>
    <lineage>
        <taxon>Eukaryota</taxon>
        <taxon>Fungi</taxon>
        <taxon>Dikarya</taxon>
        <taxon>Ascomycota</taxon>
        <taxon>Pezizomycotina</taxon>
        <taxon>Lecanoromycetes</taxon>
        <taxon>OSLEUM clade</taxon>
        <taxon>Lecanoromycetidae</taxon>
        <taxon>Lecanorales</taxon>
        <taxon>Lecanorineae</taxon>
        <taxon>Stereocaulaceae</taxon>
        <taxon>Lepraria</taxon>
    </lineage>
</organism>
<gene>
    <name evidence="4" type="ORF">ABVK25_002039</name>
</gene>
<accession>A0ABR4BIU5</accession>
<feature type="compositionally biased region" description="Polar residues" evidence="2">
    <location>
        <begin position="765"/>
        <end position="787"/>
    </location>
</feature>
<evidence type="ECO:0000256" key="1">
    <source>
        <dbReference type="ARBA" id="ARBA00022737"/>
    </source>
</evidence>
<proteinExistence type="predicted"/>
<keyword evidence="5" id="KW-1185">Reference proteome</keyword>
<feature type="compositionally biased region" description="Pro residues" evidence="2">
    <location>
        <begin position="799"/>
        <end position="815"/>
    </location>
</feature>
<dbReference type="Gene3D" id="1.10.10.10">
    <property type="entry name" value="Winged helix-like DNA-binding domain superfamily/Winged helix DNA-binding domain"/>
    <property type="match status" value="1"/>
</dbReference>
<reference evidence="4 5" key="1">
    <citation type="submission" date="2024-09" db="EMBL/GenBank/DDBJ databases">
        <title>Rethinking Asexuality: The Enigmatic Case of Functional Sexual Genes in Lepraria (Stereocaulaceae).</title>
        <authorList>
            <person name="Doellman M."/>
            <person name="Sun Y."/>
            <person name="Barcenas-Pena A."/>
            <person name="Lumbsch H.T."/>
            <person name="Grewe F."/>
        </authorList>
    </citation>
    <scope>NUCLEOTIDE SEQUENCE [LARGE SCALE GENOMIC DNA]</scope>
    <source>
        <strain evidence="4 5">Grewe 0041</strain>
    </source>
</reference>
<feature type="compositionally biased region" description="Pro residues" evidence="2">
    <location>
        <begin position="673"/>
        <end position="685"/>
    </location>
</feature>
<dbReference type="EMBL" id="JBHFEH010000004">
    <property type="protein sequence ID" value="KAL2057655.1"/>
    <property type="molecule type" value="Genomic_DNA"/>
</dbReference>
<dbReference type="InterPro" id="IPR011990">
    <property type="entry name" value="TPR-like_helical_dom_sf"/>
</dbReference>
<protein>
    <recommendedName>
        <fullName evidence="3">Homologous-pairing protein 2 winged helix domain-containing protein</fullName>
    </recommendedName>
</protein>
<comment type="caution">
    <text evidence="4">The sequence shown here is derived from an EMBL/GenBank/DDBJ whole genome shotgun (WGS) entry which is preliminary data.</text>
</comment>
<evidence type="ECO:0000259" key="3">
    <source>
        <dbReference type="Pfam" id="PF07106"/>
    </source>
</evidence>
<dbReference type="PANTHER" id="PTHR46430">
    <property type="entry name" value="PROTEIN SKT5-RELATED"/>
    <property type="match status" value="1"/>
</dbReference>
<evidence type="ECO:0000256" key="2">
    <source>
        <dbReference type="SAM" id="MobiDB-lite"/>
    </source>
</evidence>
<feature type="compositionally biased region" description="Pro residues" evidence="2">
    <location>
        <begin position="823"/>
        <end position="837"/>
    </location>
</feature>
<feature type="domain" description="Homologous-pairing protein 2 winged helix" evidence="3">
    <location>
        <begin position="918"/>
        <end position="963"/>
    </location>
</feature>
<dbReference type="InterPro" id="IPR006597">
    <property type="entry name" value="Sel1-like"/>
</dbReference>
<dbReference type="InterPro" id="IPR051726">
    <property type="entry name" value="Chitin_Synth_Reg"/>
</dbReference>
<evidence type="ECO:0000313" key="4">
    <source>
        <dbReference type="EMBL" id="KAL2057655.1"/>
    </source>
</evidence>
<keyword evidence="1" id="KW-0677">Repeat</keyword>
<feature type="compositionally biased region" description="Polar residues" evidence="2">
    <location>
        <begin position="532"/>
        <end position="542"/>
    </location>
</feature>
<feature type="compositionally biased region" description="Polar residues" evidence="2">
    <location>
        <begin position="619"/>
        <end position="644"/>
    </location>
</feature>
<dbReference type="SMART" id="SM00671">
    <property type="entry name" value="SEL1"/>
    <property type="match status" value="6"/>
</dbReference>
<feature type="compositionally biased region" description="Pro residues" evidence="2">
    <location>
        <begin position="601"/>
        <end position="613"/>
    </location>
</feature>
<feature type="compositionally biased region" description="Polar residues" evidence="2">
    <location>
        <begin position="78"/>
        <end position="120"/>
    </location>
</feature>
<feature type="region of interest" description="Disordered" evidence="2">
    <location>
        <begin position="27"/>
        <end position="151"/>
    </location>
</feature>
<dbReference type="Proteomes" id="UP001590951">
    <property type="component" value="Unassembled WGS sequence"/>
</dbReference>
<dbReference type="InterPro" id="IPR036388">
    <property type="entry name" value="WH-like_DNA-bd_sf"/>
</dbReference>
<dbReference type="Pfam" id="PF08238">
    <property type="entry name" value="Sel1"/>
    <property type="match status" value="5"/>
</dbReference>
<dbReference type="Gene3D" id="1.25.40.10">
    <property type="entry name" value="Tetratricopeptide repeat domain"/>
    <property type="match status" value="2"/>
</dbReference>
<dbReference type="Pfam" id="PF07106">
    <property type="entry name" value="WHD_TBPIP"/>
    <property type="match status" value="1"/>
</dbReference>
<feature type="region of interest" description="Disordered" evidence="2">
    <location>
        <begin position="516"/>
        <end position="850"/>
    </location>
</feature>
<evidence type="ECO:0000313" key="5">
    <source>
        <dbReference type="Proteomes" id="UP001590951"/>
    </source>
</evidence>
<dbReference type="SUPFAM" id="SSF81901">
    <property type="entry name" value="HCP-like"/>
    <property type="match status" value="1"/>
</dbReference>
<sequence>MGSQQGARPPQLGATFYPGGVDDFYMPEVISPSPQRVTPEVPEKIQGNLAHLELEAAPVNRMSGLQSPAPMDQKPGAMNTSFPSRNSSVSNYSATSPQASNQEYSTQPHSQAQNQGNQYTDLIDQPTFSPFPPLRSRPANVPPSDEEKEGILETARGPVLNSDDAEMQLSWAQDALAWVEIASQNEGRISENQAARPRTPHIEHQLRVDAISVVSFLADQHHPKAEFMRGMWLEFGKFGFRMDKKEAFRCYQRAAQKGYARAEYRMGMQFESSNEPDKAIKHYKLGVQAGDSASNYRLGMMTLLGQHGQRLDYERSIKLISYSAQTADENAPQGAYVFGMLQAHDLPQVILPEQYLSLDITGARFNIEKAAYLGFAKAQTKMGAAYELCQLGCDFNPALSLHYNALAAKQGEPEADMAISKWFLCGYEGVFDKNEELAFTYAQRATQSGLATAEFALGYFFEIGIYVPVNLKESRTWYEKAAEHGTKDAAGRIEGISRSKTLSRKDHENVAVAKIQSQYGSHRGKRPERFKNSATPMPTISDSPLDMPEPNVPKPRPGQQPYAYRTSNDPAPRPVSTAPYPLHDGRGEPSPRPMNGSGYPSPAPPISPVPRPPSVAASETSFGDNNFRGSGYPTFQTSRPNASGGNMAAGRGRGSPAYGAETPGIGRGRGGPANPPPGAPVPPGYRKPSAGFTSPRPPGSPAINASRLPPAQQPPAIDIGFSAPPDPSGADRKRRQQRIDNANMPPAMPKYSSYDGQGGGRTQDRISSLPHSSTMPQLNNAANSPRPTSAGRPGVSLQDPPPRPDSATTLPPPKRPNPDRPSNTPPPTVPVARPPGKGPKTFQEMGVPQTKNESDCVVITLRSIPPLTMAPRKERSEKATPDQGTAMIVDYLKKQKSVIMHCALRGFSCSRFNLIISRPYSATEISANLHNKVTKTYAAKALKELHESQVIAGKAAGKQIVYHAIQDPAHAMSLEDLVAMDAEITTLRETIATAKANEKLLRANLASVNAMMSTEELRASVKVLEREKKEFLGRLGPLRKGDVKPVLPEEKEKMDLSWKVWERKANGRKKICLEVWAMCTEQMEEGKTREELWEQWGLEGDE</sequence>
<dbReference type="PANTHER" id="PTHR46430:SF2">
    <property type="entry name" value="CHITIN SYNTHASE REGULATORY FACTOR 4"/>
    <property type="match status" value="1"/>
</dbReference>
<dbReference type="InterPro" id="IPR010776">
    <property type="entry name" value="Hop2_WH_dom"/>
</dbReference>